<reference evidence="5 6" key="1">
    <citation type="journal article" date="2016" name="Nat. Commun.">
        <title>Thousands of microbial genomes shed light on interconnected biogeochemical processes in an aquifer system.</title>
        <authorList>
            <person name="Anantharaman K."/>
            <person name="Brown C.T."/>
            <person name="Hug L.A."/>
            <person name="Sharon I."/>
            <person name="Castelle C.J."/>
            <person name="Probst A.J."/>
            <person name="Thomas B.C."/>
            <person name="Singh A."/>
            <person name="Wilkins M.J."/>
            <person name="Karaoz U."/>
            <person name="Brodie E.L."/>
            <person name="Williams K.H."/>
            <person name="Hubbard S.S."/>
            <person name="Banfield J.F."/>
        </authorList>
    </citation>
    <scope>NUCLEOTIDE SEQUENCE [LARGE SCALE GENOMIC DNA]</scope>
</reference>
<gene>
    <name evidence="5" type="ORF">A3D62_00510</name>
</gene>
<dbReference type="CDD" id="cd03785">
    <property type="entry name" value="GT28_MurG"/>
    <property type="match status" value="1"/>
</dbReference>
<dbReference type="Pfam" id="PF03033">
    <property type="entry name" value="Glyco_transf_28"/>
    <property type="match status" value="1"/>
</dbReference>
<proteinExistence type="predicted"/>
<dbReference type="GO" id="GO:1901137">
    <property type="term" value="P:carbohydrate derivative biosynthetic process"/>
    <property type="evidence" value="ECO:0007669"/>
    <property type="project" value="UniProtKB-ARBA"/>
</dbReference>
<evidence type="ECO:0000259" key="4">
    <source>
        <dbReference type="Pfam" id="PF04101"/>
    </source>
</evidence>
<dbReference type="GO" id="GO:0005975">
    <property type="term" value="P:carbohydrate metabolic process"/>
    <property type="evidence" value="ECO:0007669"/>
    <property type="project" value="InterPro"/>
</dbReference>
<dbReference type="PANTHER" id="PTHR21015:SF27">
    <property type="entry name" value="UDP-N-ACETYLGLUCOSAMINE--N-ACETYLMURAMYL-(PENTAPEPTIDE) PYROPHOSPHORYL-UNDECAPRENOL N-ACETYLGLUCOSAMINE TRANSFERASE"/>
    <property type="match status" value="1"/>
</dbReference>
<evidence type="ECO:0000256" key="1">
    <source>
        <dbReference type="ARBA" id="ARBA00022676"/>
    </source>
</evidence>
<dbReference type="InterPro" id="IPR007235">
    <property type="entry name" value="Glyco_trans_28_C"/>
</dbReference>
<feature type="domain" description="Glycosyltransferase family 28 N-terminal" evidence="3">
    <location>
        <begin position="26"/>
        <end position="119"/>
    </location>
</feature>
<evidence type="ECO:0000256" key="2">
    <source>
        <dbReference type="ARBA" id="ARBA00022679"/>
    </source>
</evidence>
<evidence type="ECO:0008006" key="7">
    <source>
        <dbReference type="Google" id="ProtNLM"/>
    </source>
</evidence>
<dbReference type="Proteomes" id="UP000177659">
    <property type="component" value="Unassembled WGS sequence"/>
</dbReference>
<sequence>MQEKKLIEPDLYYFGPTPYDERALFELGITHYTTAAGKLRRYASMWNYIDMIKTFWGALTAILKLFVIYPDVVFTKGGYASFPTVFAARVLRIPIVVHESDSVFGKANAWATKFARSIAVSYPELAATLHGKPVAHTGNPTRREFFQSEVEGAYEYLHLEKDVPVVLILGGSQGAQVINDVVVDALPELLPQYQIIHQTGEKNLKEIETRVTVTLAGIPQASRYRPFAFLNVLALKMAMSAASLVVARAGSSGIFEIAALGLPSIIIPIPKEVSHDQSKNAFAYARAGAAVVVEQNNLTPHLLVAEIDRLFGNPELIKQMSAEAKAFARPDAARTIADELISIGIEHETH</sequence>
<dbReference type="Pfam" id="PF04101">
    <property type="entry name" value="Glyco_tran_28_C"/>
    <property type="match status" value="1"/>
</dbReference>
<comment type="caution">
    <text evidence="5">The sequence shown here is derived from an EMBL/GenBank/DDBJ whole genome shotgun (WGS) entry which is preliminary data.</text>
</comment>
<accession>A0A1F6CZ55</accession>
<feature type="domain" description="Glycosyl transferase family 28 C-terminal" evidence="4">
    <location>
        <begin position="165"/>
        <end position="335"/>
    </location>
</feature>
<dbReference type="PANTHER" id="PTHR21015">
    <property type="entry name" value="UDP-N-ACETYLGLUCOSAMINE--N-ACETYLMURAMYL-(PENTAPEPTIDE) PYROPHOSPHORYL-UNDECAPRENOL N-ACETYLGLUCOSAMINE TRANSFERASE 1"/>
    <property type="match status" value="1"/>
</dbReference>
<evidence type="ECO:0000259" key="3">
    <source>
        <dbReference type="Pfam" id="PF03033"/>
    </source>
</evidence>
<evidence type="ECO:0000313" key="5">
    <source>
        <dbReference type="EMBL" id="OGG54397.1"/>
    </source>
</evidence>
<dbReference type="InterPro" id="IPR004276">
    <property type="entry name" value="GlycoTrans_28_N"/>
</dbReference>
<evidence type="ECO:0000313" key="6">
    <source>
        <dbReference type="Proteomes" id="UP000177659"/>
    </source>
</evidence>
<organism evidence="5 6">
    <name type="scientific">Candidatus Kaiserbacteria bacterium RIFCSPHIGHO2_02_FULL_49_11</name>
    <dbReference type="NCBI Taxonomy" id="1798489"/>
    <lineage>
        <taxon>Bacteria</taxon>
        <taxon>Candidatus Kaiseribacteriota</taxon>
    </lineage>
</organism>
<protein>
    <recommendedName>
        <fullName evidence="7">Undecaprenyldiphospho-muramoylpentapeptide beta-N-acetylglucosaminyltransferase</fullName>
    </recommendedName>
</protein>
<name>A0A1F6CZ55_9BACT</name>
<dbReference type="SUPFAM" id="SSF53756">
    <property type="entry name" value="UDP-Glycosyltransferase/glycogen phosphorylase"/>
    <property type="match status" value="1"/>
</dbReference>
<dbReference type="EMBL" id="MFLC01000039">
    <property type="protein sequence ID" value="OGG54397.1"/>
    <property type="molecule type" value="Genomic_DNA"/>
</dbReference>
<keyword evidence="1" id="KW-0328">Glycosyltransferase</keyword>
<dbReference type="Gene3D" id="3.40.50.2000">
    <property type="entry name" value="Glycogen Phosphorylase B"/>
    <property type="match status" value="2"/>
</dbReference>
<dbReference type="AlphaFoldDB" id="A0A1F6CZ55"/>
<keyword evidence="2" id="KW-0808">Transferase</keyword>
<dbReference type="GO" id="GO:0016758">
    <property type="term" value="F:hexosyltransferase activity"/>
    <property type="evidence" value="ECO:0007669"/>
    <property type="project" value="InterPro"/>
</dbReference>